<sequence>MSKVDAEVDYLKSTGRLSVTLGSFIALYRLDKSSVLPDNAWFTALGIGLLMYLIYEVVKNLKLVGKIKAKAFWLGTFEDEFSQHVYDLANRVGLGILGFVILAFAMLDDLSWLIPQGMSIAEFCQTLAAIWFLSMGITIVKGMRDTDED</sequence>
<feature type="transmembrane region" description="Helical" evidence="1">
    <location>
        <begin position="92"/>
        <end position="114"/>
    </location>
</feature>
<dbReference type="RefSeq" id="WP_131257760.1">
    <property type="nucleotide sequence ID" value="NZ_JBHSUS010000001.1"/>
</dbReference>
<evidence type="ECO:0000256" key="1">
    <source>
        <dbReference type="SAM" id="Phobius"/>
    </source>
</evidence>
<comment type="caution">
    <text evidence="2">The sequence shown here is derived from an EMBL/GenBank/DDBJ whole genome shotgun (WGS) entry which is preliminary data.</text>
</comment>
<evidence type="ECO:0000313" key="2">
    <source>
        <dbReference type="EMBL" id="MFC6441478.1"/>
    </source>
</evidence>
<protein>
    <submittedName>
        <fullName evidence="2">Uncharacterized protein</fullName>
    </submittedName>
</protein>
<gene>
    <name evidence="2" type="ORF">ACFP85_15095</name>
</gene>
<keyword evidence="1" id="KW-1133">Transmembrane helix</keyword>
<proteinExistence type="predicted"/>
<keyword evidence="1" id="KW-0472">Membrane</keyword>
<keyword evidence="3" id="KW-1185">Reference proteome</keyword>
<accession>A0ABW1XMX4</accession>
<name>A0ABW1XMX4_9ALTE</name>
<dbReference type="EMBL" id="JBHSUS010000001">
    <property type="protein sequence ID" value="MFC6441478.1"/>
    <property type="molecule type" value="Genomic_DNA"/>
</dbReference>
<feature type="transmembrane region" description="Helical" evidence="1">
    <location>
        <begin position="120"/>
        <end position="140"/>
    </location>
</feature>
<organism evidence="2 3">
    <name type="scientific">Pseudobowmanella zhangzhouensis</name>
    <dbReference type="NCBI Taxonomy" id="1537679"/>
    <lineage>
        <taxon>Bacteria</taxon>
        <taxon>Pseudomonadati</taxon>
        <taxon>Pseudomonadota</taxon>
        <taxon>Gammaproteobacteria</taxon>
        <taxon>Alteromonadales</taxon>
        <taxon>Alteromonadaceae</taxon>
    </lineage>
</organism>
<feature type="transmembrane region" description="Helical" evidence="1">
    <location>
        <begin position="40"/>
        <end position="58"/>
    </location>
</feature>
<keyword evidence="1" id="KW-0812">Transmembrane</keyword>
<reference evidence="3" key="1">
    <citation type="journal article" date="2019" name="Int. J. Syst. Evol. Microbiol.">
        <title>The Global Catalogue of Microorganisms (GCM) 10K type strain sequencing project: providing services to taxonomists for standard genome sequencing and annotation.</title>
        <authorList>
            <consortium name="The Broad Institute Genomics Platform"/>
            <consortium name="The Broad Institute Genome Sequencing Center for Infectious Disease"/>
            <person name="Wu L."/>
            <person name="Ma J."/>
        </authorList>
    </citation>
    <scope>NUCLEOTIDE SEQUENCE [LARGE SCALE GENOMIC DNA]</scope>
    <source>
        <strain evidence="3">CGMCC 1.16031</strain>
    </source>
</reference>
<dbReference type="Proteomes" id="UP001596364">
    <property type="component" value="Unassembled WGS sequence"/>
</dbReference>
<evidence type="ECO:0000313" key="3">
    <source>
        <dbReference type="Proteomes" id="UP001596364"/>
    </source>
</evidence>